<dbReference type="GO" id="GO:0043165">
    <property type="term" value="P:Gram-negative-bacterium-type cell outer membrane assembly"/>
    <property type="evidence" value="ECO:0007669"/>
    <property type="project" value="UniProtKB-UniRule"/>
</dbReference>
<dbReference type="GO" id="GO:1990351">
    <property type="term" value="C:transporter complex"/>
    <property type="evidence" value="ECO:0007669"/>
    <property type="project" value="TreeGrafter"/>
</dbReference>
<dbReference type="Pfam" id="PF04453">
    <property type="entry name" value="LptD"/>
    <property type="match status" value="1"/>
</dbReference>
<comment type="function">
    <text evidence="1">Involved in the assembly of lipopolysaccharide (LPS) at the surface of the outer membrane.</text>
</comment>
<dbReference type="OrthoDB" id="9760225at2"/>
<dbReference type="HAMAP" id="MF_01411">
    <property type="entry name" value="LPS_assembly_LptD"/>
    <property type="match status" value="1"/>
</dbReference>
<keyword evidence="1" id="KW-0472">Membrane</keyword>
<accession>A0A5B8L0C9</accession>
<evidence type="ECO:0000313" key="3">
    <source>
        <dbReference type="EMBL" id="QDZ01008.1"/>
    </source>
</evidence>
<comment type="caution">
    <text evidence="1">Lacks conserved residue(s) required for the propagation of feature annotation.</text>
</comment>
<reference evidence="3" key="1">
    <citation type="submission" date="2020-04" db="EMBL/GenBank/DDBJ databases">
        <title>Nitratireductor sp. nov. isolated from mangrove soil.</title>
        <authorList>
            <person name="Ye Y."/>
        </authorList>
    </citation>
    <scope>NUCLEOTIDE SEQUENCE</scope>
    <source>
        <strain evidence="3">SY7</strain>
    </source>
</reference>
<keyword evidence="1" id="KW-0998">Cell outer membrane</keyword>
<dbReference type="Proteomes" id="UP000321389">
    <property type="component" value="Chromosome"/>
</dbReference>
<dbReference type="InterPro" id="IPR050218">
    <property type="entry name" value="LptD"/>
</dbReference>
<comment type="subcellular location">
    <subcellularLocation>
        <location evidence="1">Cell outer membrane</location>
    </subcellularLocation>
</comment>
<proteinExistence type="inferred from homology"/>
<dbReference type="GO" id="GO:0015920">
    <property type="term" value="P:lipopolysaccharide transport"/>
    <property type="evidence" value="ECO:0007669"/>
    <property type="project" value="InterPro"/>
</dbReference>
<gene>
    <name evidence="1 3" type="primary">lptD</name>
    <name evidence="3" type="ORF">FQ775_11790</name>
</gene>
<comment type="similarity">
    <text evidence="1">Belongs to the LptD family.</text>
</comment>
<keyword evidence="4" id="KW-1185">Reference proteome</keyword>
<feature type="domain" description="LptD C-terminal" evidence="2">
    <location>
        <begin position="334"/>
        <end position="753"/>
    </location>
</feature>
<dbReference type="Gene3D" id="2.60.450.10">
    <property type="entry name" value="Lipopolysaccharide (LPS) transport protein A like domain"/>
    <property type="match status" value="1"/>
</dbReference>
<dbReference type="KEGG" id="niy:FQ775_11790"/>
<dbReference type="PANTHER" id="PTHR30189">
    <property type="entry name" value="LPS-ASSEMBLY PROTEIN"/>
    <property type="match status" value="1"/>
</dbReference>
<comment type="subunit">
    <text evidence="1">Component of the lipopolysaccharide transport and assembly complex.</text>
</comment>
<evidence type="ECO:0000259" key="2">
    <source>
        <dbReference type="Pfam" id="PF04453"/>
    </source>
</evidence>
<evidence type="ECO:0000313" key="4">
    <source>
        <dbReference type="Proteomes" id="UP000321389"/>
    </source>
</evidence>
<evidence type="ECO:0000256" key="1">
    <source>
        <dbReference type="HAMAP-Rule" id="MF_01411"/>
    </source>
</evidence>
<dbReference type="EMBL" id="CP042301">
    <property type="protein sequence ID" value="QDZ01008.1"/>
    <property type="molecule type" value="Genomic_DNA"/>
</dbReference>
<dbReference type="PANTHER" id="PTHR30189:SF1">
    <property type="entry name" value="LPS-ASSEMBLY PROTEIN LPTD"/>
    <property type="match status" value="1"/>
</dbReference>
<organism evidence="3 4">
    <name type="scientific">Nitratireductor mangrovi</name>
    <dbReference type="NCBI Taxonomy" id="2599600"/>
    <lineage>
        <taxon>Bacteria</taxon>
        <taxon>Pseudomonadati</taxon>
        <taxon>Pseudomonadota</taxon>
        <taxon>Alphaproteobacteria</taxon>
        <taxon>Hyphomicrobiales</taxon>
        <taxon>Phyllobacteriaceae</taxon>
        <taxon>Nitratireductor</taxon>
    </lineage>
</organism>
<dbReference type="InterPro" id="IPR007543">
    <property type="entry name" value="LptD_C"/>
</dbReference>
<dbReference type="AlphaFoldDB" id="A0A5B8L0C9"/>
<protein>
    <recommendedName>
        <fullName evidence="1">LPS-assembly protein LptD</fullName>
    </recommendedName>
</protein>
<keyword evidence="1" id="KW-0732">Signal</keyword>
<dbReference type="InterPro" id="IPR020889">
    <property type="entry name" value="LipoPS_assembly_LptD"/>
</dbReference>
<dbReference type="GO" id="GO:0009279">
    <property type="term" value="C:cell outer membrane"/>
    <property type="evidence" value="ECO:0007669"/>
    <property type="project" value="UniProtKB-SubCell"/>
</dbReference>
<sequence>MAASCHCSIVRSYILAAQGGRLVGLRRASGERRLQRRLLGSATALAGLLIAGAVDIPSARAQIIDDLGASVSSSDQLLLEADTLTYDNVNQTVTAEGSVRIDYGGNKMVAHRVVYNQATGRLVATGNVEIVDPQGTRIFSDEIDVTDDFKDGFVAALRVETADKTYFGAESAERRGGTVTTFVNGVYTACEPCEEKPDKAPVWRIKSRRIIWNADAKTVRFEKPRFELFGLPIAYLPAFEMADPTVKRKSGFLFPGIGFSDDLGNSVTIPYFFALSPTYDLTIAPTYYGRQGFMGEVEWRQRFNSGEYSIKIAGIDQQEPTAFTPGYVDRTVTTRFMAGSKGRFQINPRWTFGWDVLVQTDPNFSHTYGIGGYAEYVRRNQIYLTGINDRNYFDLRFYKFQVQEVTPRTSAAARDPVQPWVLPSFDYSYTVDEPVAGGELSFDINTQVIHRDRLDFLPGRPAVPGYDGTNGRVTAEAEWKKTHVTSGGLLVTPSLHARIDGIGVDTSAAAMGAVGTMAGGISGAAYSNDGTAYGAVAADIRSSYFRAMATAGLEARWPVLFSTASATHVLEPIAQLFIRPDVAHAGTLGIPNEDAQSLVFDASTLFERDKFSGYDRIESGVRANLGFRYSGSFANGWAANAIFGQSYHLAGDNPFASPDLVNVGAFSGLETDVSDFVGMASVTSPGGVIFSAGGRFDEKTLAMRRAETSISIPFDGHRINAGYTFIDAQPLYGFAADRQEVTLGGRAQLHEYWSVFASGTYDLVSDTLASSSFGFAYDDECFNYSMTFSRSQNTISQAVSYSVGFTLSFRTLGDIGTSSGALGNN</sequence>
<name>A0A5B8L0C9_9HYPH</name>